<dbReference type="InterPro" id="IPR036812">
    <property type="entry name" value="NAD(P)_OxRdtase_dom_sf"/>
</dbReference>
<keyword evidence="2" id="KW-0521">NADP</keyword>
<name>A0ABN2NUL3_9MICC</name>
<dbReference type="PANTHER" id="PTHR43827">
    <property type="entry name" value="2,5-DIKETO-D-GLUCONIC ACID REDUCTASE"/>
    <property type="match status" value="1"/>
</dbReference>
<dbReference type="PIRSF" id="PIRSF000097">
    <property type="entry name" value="AKR"/>
    <property type="match status" value="1"/>
</dbReference>
<evidence type="ECO:0000313" key="5">
    <source>
        <dbReference type="EMBL" id="GAA1903582.1"/>
    </source>
</evidence>
<dbReference type="InterPro" id="IPR018170">
    <property type="entry name" value="Aldo/ket_reductase_CS"/>
</dbReference>
<sequence length="291" mass="31484">MNAIMPKLTLNNGVVLDAVGFGVYRSAPAETTVAVETALANGYRLIDTAAAYRNETEVGAALAQSGVDRAELFITTKLWVDDYGYDAALRAFDASMARLGLDVLDLYLLHQPLPSDFEATIASYQALQTLYEQGRVRAIGVSNFGTQELSDLLARTDVVPAVNQIEVHPYFSEPALRSFNLENGILTEAWSPIGGVTRYWPHGPGAAPKDPLHDPVIVRIAAAHHKTPAQVILRWEIQLGICVIPKSVTPKRIAENIDLFDFSLSAAELSDISSLDTGVRAGPDPATITRS</sequence>
<dbReference type="PROSITE" id="PS00062">
    <property type="entry name" value="ALDOKETO_REDUCTASE_2"/>
    <property type="match status" value="1"/>
</dbReference>
<gene>
    <name evidence="5" type="ORF">GCM10009688_04540</name>
</gene>
<dbReference type="PANTHER" id="PTHR43827:SF3">
    <property type="entry name" value="NADP-DEPENDENT OXIDOREDUCTASE DOMAIN-CONTAINING PROTEIN"/>
    <property type="match status" value="1"/>
</dbReference>
<evidence type="ECO:0000256" key="3">
    <source>
        <dbReference type="ARBA" id="ARBA00023002"/>
    </source>
</evidence>
<dbReference type="PROSITE" id="PS00798">
    <property type="entry name" value="ALDOKETO_REDUCTASE_1"/>
    <property type="match status" value="1"/>
</dbReference>
<reference evidence="5 6" key="1">
    <citation type="journal article" date="2019" name="Int. J. Syst. Evol. Microbiol.">
        <title>The Global Catalogue of Microorganisms (GCM) 10K type strain sequencing project: providing services to taxonomists for standard genome sequencing and annotation.</title>
        <authorList>
            <consortium name="The Broad Institute Genomics Platform"/>
            <consortium name="The Broad Institute Genome Sequencing Center for Infectious Disease"/>
            <person name="Wu L."/>
            <person name="Ma J."/>
        </authorList>
    </citation>
    <scope>NUCLEOTIDE SEQUENCE [LARGE SCALE GENOMIC DNA]</scope>
    <source>
        <strain evidence="5 6">JCM 13316</strain>
    </source>
</reference>
<dbReference type="Gene3D" id="3.20.20.100">
    <property type="entry name" value="NADP-dependent oxidoreductase domain"/>
    <property type="match status" value="1"/>
</dbReference>
<evidence type="ECO:0000256" key="1">
    <source>
        <dbReference type="ARBA" id="ARBA00007905"/>
    </source>
</evidence>
<dbReference type="EMBL" id="BAAALV010000001">
    <property type="protein sequence ID" value="GAA1903582.1"/>
    <property type="molecule type" value="Genomic_DNA"/>
</dbReference>
<evidence type="ECO:0000256" key="2">
    <source>
        <dbReference type="ARBA" id="ARBA00022857"/>
    </source>
</evidence>
<keyword evidence="6" id="KW-1185">Reference proteome</keyword>
<feature type="domain" description="NADP-dependent oxidoreductase" evidence="4">
    <location>
        <begin position="25"/>
        <end position="275"/>
    </location>
</feature>
<comment type="caution">
    <text evidence="5">The sequence shown here is derived from an EMBL/GenBank/DDBJ whole genome shotgun (WGS) entry which is preliminary data.</text>
</comment>
<evidence type="ECO:0000313" key="6">
    <source>
        <dbReference type="Proteomes" id="UP001500784"/>
    </source>
</evidence>
<dbReference type="SUPFAM" id="SSF51430">
    <property type="entry name" value="NAD(P)-linked oxidoreductase"/>
    <property type="match status" value="1"/>
</dbReference>
<protein>
    <submittedName>
        <fullName evidence="5">Aldo/keto reductase</fullName>
    </submittedName>
</protein>
<dbReference type="PROSITE" id="PS00063">
    <property type="entry name" value="ALDOKETO_REDUCTASE_3"/>
    <property type="match status" value="1"/>
</dbReference>
<evidence type="ECO:0000259" key="4">
    <source>
        <dbReference type="Pfam" id="PF00248"/>
    </source>
</evidence>
<keyword evidence="3" id="KW-0560">Oxidoreductase</keyword>
<organism evidence="5 6">
    <name type="scientific">Arthrobacter gandavensis</name>
    <dbReference type="NCBI Taxonomy" id="169960"/>
    <lineage>
        <taxon>Bacteria</taxon>
        <taxon>Bacillati</taxon>
        <taxon>Actinomycetota</taxon>
        <taxon>Actinomycetes</taxon>
        <taxon>Micrococcales</taxon>
        <taxon>Micrococcaceae</taxon>
        <taxon>Arthrobacter</taxon>
    </lineage>
</organism>
<dbReference type="PRINTS" id="PR00069">
    <property type="entry name" value="ALDKETRDTASE"/>
</dbReference>
<accession>A0ABN2NUL3</accession>
<comment type="similarity">
    <text evidence="1">Belongs to the aldo/keto reductase family.</text>
</comment>
<dbReference type="InterPro" id="IPR020471">
    <property type="entry name" value="AKR"/>
</dbReference>
<dbReference type="RefSeq" id="WP_152227609.1">
    <property type="nucleotide sequence ID" value="NZ_BAAALV010000001.1"/>
</dbReference>
<dbReference type="InterPro" id="IPR023210">
    <property type="entry name" value="NADP_OxRdtase_dom"/>
</dbReference>
<dbReference type="Pfam" id="PF00248">
    <property type="entry name" value="Aldo_ket_red"/>
    <property type="match status" value="1"/>
</dbReference>
<dbReference type="Proteomes" id="UP001500784">
    <property type="component" value="Unassembled WGS sequence"/>
</dbReference>
<proteinExistence type="inferred from homology"/>